<evidence type="ECO:0000313" key="2">
    <source>
        <dbReference type="EMBL" id="KTD20340.1"/>
    </source>
</evidence>
<evidence type="ECO:0000313" key="3">
    <source>
        <dbReference type="Proteomes" id="UP000054997"/>
    </source>
</evidence>
<dbReference type="Proteomes" id="UP000054997">
    <property type="component" value="Unassembled WGS sequence"/>
</dbReference>
<gene>
    <name evidence="2" type="ORF">Llon_1693</name>
</gene>
<reference evidence="2 3" key="1">
    <citation type="submission" date="2015-11" db="EMBL/GenBank/DDBJ databases">
        <title>Genomic analysis of 38 Legionella species identifies large and diverse effector repertoires.</title>
        <authorList>
            <person name="Burstein D."/>
            <person name="Amaro F."/>
            <person name="Zusman T."/>
            <person name="Lifshitz Z."/>
            <person name="Cohen O."/>
            <person name="Gilbert J.A."/>
            <person name="Pupko T."/>
            <person name="Shuman H.A."/>
            <person name="Segal G."/>
        </authorList>
    </citation>
    <scope>NUCLEOTIDE SEQUENCE [LARGE SCALE GENOMIC DNA]</scope>
    <source>
        <strain evidence="2 3">ATCC 49505</strain>
    </source>
</reference>
<comment type="caution">
    <text evidence="2">The sequence shown here is derived from an EMBL/GenBank/DDBJ whole genome shotgun (WGS) entry which is preliminary data.</text>
</comment>
<feature type="signal peptide" evidence="1">
    <location>
        <begin position="1"/>
        <end position="21"/>
    </location>
</feature>
<accession>A0A0W0VJS1</accession>
<dbReference type="EMBL" id="LNYK01000026">
    <property type="protein sequence ID" value="KTD20340.1"/>
    <property type="molecule type" value="Genomic_DNA"/>
</dbReference>
<feature type="chain" id="PRO_5006914869" evidence="1">
    <location>
        <begin position="22"/>
        <end position="58"/>
    </location>
</feature>
<name>A0A0W0VJS1_9GAMM</name>
<dbReference type="PROSITE" id="PS51257">
    <property type="entry name" value="PROKAR_LIPOPROTEIN"/>
    <property type="match status" value="1"/>
</dbReference>
<dbReference type="PATRIC" id="fig|45068.5.peg.1837"/>
<dbReference type="RefSeq" id="WP_157079321.1">
    <property type="nucleotide sequence ID" value="NZ_CAAAHZ010000010.1"/>
</dbReference>
<keyword evidence="1" id="KW-0732">Signal</keyword>
<dbReference type="STRING" id="45068.Llon_1693"/>
<dbReference type="AlphaFoldDB" id="A0A0W0VJS1"/>
<keyword evidence="3" id="KW-1185">Reference proteome</keyword>
<protein>
    <submittedName>
        <fullName evidence="2">Uncharacterized protein</fullName>
    </submittedName>
</protein>
<proteinExistence type="predicted"/>
<sequence>MKWMCCLPIFLILTACGFNRAEIIEPQEVIAVKPLLENKAFINYGTSLDVTHTRVYCN</sequence>
<organism evidence="2 3">
    <name type="scientific">Legionella londiniensis</name>
    <dbReference type="NCBI Taxonomy" id="45068"/>
    <lineage>
        <taxon>Bacteria</taxon>
        <taxon>Pseudomonadati</taxon>
        <taxon>Pseudomonadota</taxon>
        <taxon>Gammaproteobacteria</taxon>
        <taxon>Legionellales</taxon>
        <taxon>Legionellaceae</taxon>
        <taxon>Legionella</taxon>
    </lineage>
</organism>
<evidence type="ECO:0000256" key="1">
    <source>
        <dbReference type="SAM" id="SignalP"/>
    </source>
</evidence>